<protein>
    <submittedName>
        <fullName evidence="1">Uncharacterized protein</fullName>
    </submittedName>
</protein>
<sequence>MKNAVAPSVNQLVDCKFECSTPITSSRMDAGEAGTQHRVVEFIHSDDALDNNTEPVNPGEIGTLDDETVKAILAAFETA</sequence>
<organism evidence="1">
    <name type="scientific">Siphoviridae sp. ctbgC51</name>
    <dbReference type="NCBI Taxonomy" id="2827901"/>
    <lineage>
        <taxon>Viruses</taxon>
        <taxon>Duplodnaviria</taxon>
        <taxon>Heunggongvirae</taxon>
        <taxon>Uroviricota</taxon>
        <taxon>Caudoviricetes</taxon>
    </lineage>
</organism>
<proteinExistence type="predicted"/>
<dbReference type="EMBL" id="BK032817">
    <property type="protein sequence ID" value="DAF61794.1"/>
    <property type="molecule type" value="Genomic_DNA"/>
</dbReference>
<name>A0A8S5TGA1_9CAUD</name>
<reference evidence="1" key="1">
    <citation type="journal article" date="2021" name="Proc. Natl. Acad. Sci. U.S.A.">
        <title>A Catalog of Tens of Thousands of Viruses from Human Metagenomes Reveals Hidden Associations with Chronic Diseases.</title>
        <authorList>
            <person name="Tisza M.J."/>
            <person name="Buck C.B."/>
        </authorList>
    </citation>
    <scope>NUCLEOTIDE SEQUENCE</scope>
    <source>
        <strain evidence="1">CtbgC51</strain>
    </source>
</reference>
<accession>A0A8S5TGA1</accession>
<evidence type="ECO:0000313" key="1">
    <source>
        <dbReference type="EMBL" id="DAF61794.1"/>
    </source>
</evidence>